<evidence type="ECO:0000313" key="2">
    <source>
        <dbReference type="Proteomes" id="UP000197208"/>
    </source>
</evidence>
<dbReference type="AlphaFoldDB" id="A0A246BV28"/>
<dbReference type="EMBL" id="NHMK01000003">
    <property type="protein sequence ID" value="OWL99002.1"/>
    <property type="molecule type" value="Genomic_DNA"/>
</dbReference>
<evidence type="ECO:0000313" key="1">
    <source>
        <dbReference type="EMBL" id="OWL99002.1"/>
    </source>
</evidence>
<reference evidence="1 2" key="1">
    <citation type="submission" date="2017-05" db="EMBL/GenBank/DDBJ databases">
        <title>De novo genome assembly of Deniococcus indicus strain DR1.</title>
        <authorList>
            <person name="Chauhan D."/>
            <person name="Yennamalli R.M."/>
            <person name="Priyadarshini R."/>
        </authorList>
    </citation>
    <scope>NUCLEOTIDE SEQUENCE [LARGE SCALE GENOMIC DNA]</scope>
    <source>
        <strain evidence="1 2">DR1</strain>
    </source>
</reference>
<name>A0A246BV28_9DEIO</name>
<sequence>MIPRSNVWLPELPPIDGTLPVTVDTPFHVLTGLVVVEGRHHLTLLPGATWPGLDALPAPIAASVMSSDLRAATGTRLRAALPGELPAGVALATAQALRSLPGPEAYEVLTALTGHVHTPRDAMLILDVSHETAMRALKHYKETTRG</sequence>
<organism evidence="1 2">
    <name type="scientific">Deinococcus indicus</name>
    <dbReference type="NCBI Taxonomy" id="223556"/>
    <lineage>
        <taxon>Bacteria</taxon>
        <taxon>Thermotogati</taxon>
        <taxon>Deinococcota</taxon>
        <taxon>Deinococci</taxon>
        <taxon>Deinococcales</taxon>
        <taxon>Deinococcaceae</taxon>
        <taxon>Deinococcus</taxon>
    </lineage>
</organism>
<accession>A0A246BV28</accession>
<proteinExistence type="predicted"/>
<gene>
    <name evidence="1" type="ORF">CBQ26_00655</name>
</gene>
<protein>
    <submittedName>
        <fullName evidence="1">Uncharacterized protein</fullName>
    </submittedName>
</protein>
<keyword evidence="2" id="KW-1185">Reference proteome</keyword>
<dbReference type="Proteomes" id="UP000197208">
    <property type="component" value="Unassembled WGS sequence"/>
</dbReference>
<comment type="caution">
    <text evidence="1">The sequence shown here is derived from an EMBL/GenBank/DDBJ whole genome shotgun (WGS) entry which is preliminary data.</text>
</comment>